<accession>A0ACB6SCT1</accession>
<keyword evidence="2" id="KW-1185">Reference proteome</keyword>
<comment type="caution">
    <text evidence="1">The sequence shown here is derived from an EMBL/GenBank/DDBJ whole genome shotgun (WGS) entry which is preliminary data.</text>
</comment>
<name>A0ACB6SCT1_9PLEO</name>
<proteinExistence type="predicted"/>
<organism evidence="1 2">
    <name type="scientific">Macroventuria anomochaeta</name>
    <dbReference type="NCBI Taxonomy" id="301207"/>
    <lineage>
        <taxon>Eukaryota</taxon>
        <taxon>Fungi</taxon>
        <taxon>Dikarya</taxon>
        <taxon>Ascomycota</taxon>
        <taxon>Pezizomycotina</taxon>
        <taxon>Dothideomycetes</taxon>
        <taxon>Pleosporomycetidae</taxon>
        <taxon>Pleosporales</taxon>
        <taxon>Pleosporineae</taxon>
        <taxon>Didymellaceae</taxon>
        <taxon>Macroventuria</taxon>
    </lineage>
</organism>
<evidence type="ECO:0000313" key="2">
    <source>
        <dbReference type="Proteomes" id="UP000799754"/>
    </source>
</evidence>
<feature type="non-terminal residue" evidence="1">
    <location>
        <position position="818"/>
    </location>
</feature>
<sequence>MSKPPGGNAAPDYRRSQTDYQPSAKPGGYPQDQRTPQPPPQQATYNPQHYADVDKRQQPPYSPQSGGQYGNSQSYAHPQPPQPAPQQPPPPTKQDPRQQQQQQQQPASALTKAPENKQSPVTQATPSTVGASGSPLQTPGPLIANANGSAEATGRRQETTRMRSSIACSRCRRSKTKCDNNGTRDSTGALAPCKSCVASLLAFDMRVSAPLCRDEFADRRVQAPPKKRKRPVMPTAGTPSHSKGRLGTLEDALESPLLTPKVWDELWAIHEKHYATEFSFLHKRTFLGPLQRLPPVSSSGKWSDSQGQRAHDPALVLAFLTQTSPFHPELVAQTDNPYDTAEFYAAATRRHLNYDFSWVGETAMQQIQAFLMLGFHEWTACHGRNGYMLIRTAVNFAQMNDYQYDEDLDKGDEKDDAASKRDRFIRQESRRRTFWSCFILDRYLSVGRRRPKILHMDDLRGTIQIPCSDKNFISGRAVRTKFFGETDQEYADRRKKMHDEALRRHGGQRPERIEWEDRDDDGVLGRYIYALDHFSDVSKWANKGGRRSEPRNIGPWNPATTYYHLDKRLREIKEDLPDELRLTSLNTENHIYGAPSGTSRTYFMIHAILTLSITYLAPEYLATYPFRLTKPQGPMDEPLVTEKLPEDEPDYWVEKAKECFEYVRDFVSILQSFKDRGLVVESPFVGHAVYKAAWCASYCHHVPRMDQSAPRALDSRLEPNAWDVTNQVLDSMKKKFRIANIWSIDLATVAATYTEKRKAWRNAGGSPQSTASDNDGGLNEYSTIFETVHKQFGSLQHDKKDLTHPNDKPYSRLEHEED</sequence>
<dbReference type="Proteomes" id="UP000799754">
    <property type="component" value="Unassembled WGS sequence"/>
</dbReference>
<protein>
    <submittedName>
        <fullName evidence="1">Uncharacterized protein</fullName>
    </submittedName>
</protein>
<gene>
    <name evidence="1" type="ORF">BU25DRAFT_332077</name>
</gene>
<dbReference type="EMBL" id="MU006703">
    <property type="protein sequence ID" value="KAF2632121.1"/>
    <property type="molecule type" value="Genomic_DNA"/>
</dbReference>
<evidence type="ECO:0000313" key="1">
    <source>
        <dbReference type="EMBL" id="KAF2632121.1"/>
    </source>
</evidence>
<reference evidence="1" key="1">
    <citation type="journal article" date="2020" name="Stud. Mycol.">
        <title>101 Dothideomycetes genomes: a test case for predicting lifestyles and emergence of pathogens.</title>
        <authorList>
            <person name="Haridas S."/>
            <person name="Albert R."/>
            <person name="Binder M."/>
            <person name="Bloem J."/>
            <person name="Labutti K."/>
            <person name="Salamov A."/>
            <person name="Andreopoulos B."/>
            <person name="Baker S."/>
            <person name="Barry K."/>
            <person name="Bills G."/>
            <person name="Bluhm B."/>
            <person name="Cannon C."/>
            <person name="Castanera R."/>
            <person name="Culley D."/>
            <person name="Daum C."/>
            <person name="Ezra D."/>
            <person name="Gonzalez J."/>
            <person name="Henrissat B."/>
            <person name="Kuo A."/>
            <person name="Liang C."/>
            <person name="Lipzen A."/>
            <person name="Lutzoni F."/>
            <person name="Magnuson J."/>
            <person name="Mondo S."/>
            <person name="Nolan M."/>
            <person name="Ohm R."/>
            <person name="Pangilinan J."/>
            <person name="Park H.-J."/>
            <person name="Ramirez L."/>
            <person name="Alfaro M."/>
            <person name="Sun H."/>
            <person name="Tritt A."/>
            <person name="Yoshinaga Y."/>
            <person name="Zwiers L.-H."/>
            <person name="Turgeon B."/>
            <person name="Goodwin S."/>
            <person name="Spatafora J."/>
            <person name="Crous P."/>
            <person name="Grigoriev I."/>
        </authorList>
    </citation>
    <scope>NUCLEOTIDE SEQUENCE</scope>
    <source>
        <strain evidence="1">CBS 525.71</strain>
    </source>
</reference>